<accession>A0ABQ6Q014</accession>
<protein>
    <submittedName>
        <fullName evidence="1">Uncharacterized protein</fullName>
    </submittedName>
</protein>
<organism evidence="1 2">
    <name type="scientific">Algoriphagus taiwanensis</name>
    <dbReference type="NCBI Taxonomy" id="1445656"/>
    <lineage>
        <taxon>Bacteria</taxon>
        <taxon>Pseudomonadati</taxon>
        <taxon>Bacteroidota</taxon>
        <taxon>Cytophagia</taxon>
        <taxon>Cytophagales</taxon>
        <taxon>Cyclobacteriaceae</taxon>
        <taxon>Algoriphagus</taxon>
    </lineage>
</organism>
<evidence type="ECO:0000313" key="1">
    <source>
        <dbReference type="EMBL" id="GMQ33509.1"/>
    </source>
</evidence>
<dbReference type="Proteomes" id="UP001307705">
    <property type="component" value="Unassembled WGS sequence"/>
</dbReference>
<dbReference type="EMBL" id="BTPE01000005">
    <property type="protein sequence ID" value="GMQ33509.1"/>
    <property type="molecule type" value="Genomic_DNA"/>
</dbReference>
<name>A0ABQ6Q014_9BACT</name>
<evidence type="ECO:0000313" key="2">
    <source>
        <dbReference type="Proteomes" id="UP001307705"/>
    </source>
</evidence>
<comment type="caution">
    <text evidence="1">The sequence shown here is derived from an EMBL/GenBank/DDBJ whole genome shotgun (WGS) entry which is preliminary data.</text>
</comment>
<keyword evidence="2" id="KW-1185">Reference proteome</keyword>
<proteinExistence type="predicted"/>
<sequence>MTKKDMINILKKGNPSLSDHQIAQVYNLLVKLATIEFEHYKENNP</sequence>
<gene>
    <name evidence="1" type="ORF">Ataiwa_17810</name>
</gene>
<reference evidence="1 2" key="1">
    <citation type="submission" date="2023-08" db="EMBL/GenBank/DDBJ databases">
        <title>Draft genome sequence of Algoriphagus taiwanensis.</title>
        <authorList>
            <person name="Takatani N."/>
            <person name="Hosokawa M."/>
            <person name="Sawabe T."/>
        </authorList>
    </citation>
    <scope>NUCLEOTIDE SEQUENCE [LARGE SCALE GENOMIC DNA]</scope>
    <source>
        <strain evidence="1 2">JCM 19755</strain>
    </source>
</reference>